<proteinExistence type="predicted"/>
<feature type="transmembrane region" description="Helical" evidence="1">
    <location>
        <begin position="21"/>
        <end position="43"/>
    </location>
</feature>
<dbReference type="RefSeq" id="WP_149751878.1">
    <property type="nucleotide sequence ID" value="NZ_VUJW01000011.1"/>
</dbReference>
<feature type="transmembrane region" description="Helical" evidence="1">
    <location>
        <begin position="392"/>
        <end position="412"/>
    </location>
</feature>
<protein>
    <recommendedName>
        <fullName evidence="4">Fenitrothion hydrolase</fullName>
    </recommendedName>
</protein>
<feature type="transmembrane region" description="Helical" evidence="1">
    <location>
        <begin position="111"/>
        <end position="131"/>
    </location>
</feature>
<dbReference type="AlphaFoldDB" id="A0A5B1LYD5"/>
<keyword evidence="1" id="KW-0812">Transmembrane</keyword>
<dbReference type="EMBL" id="VUJW01000011">
    <property type="protein sequence ID" value="KAA1425692.1"/>
    <property type="molecule type" value="Genomic_DNA"/>
</dbReference>
<keyword evidence="1" id="KW-0472">Membrane</keyword>
<feature type="transmembrane region" description="Helical" evidence="1">
    <location>
        <begin position="432"/>
        <end position="448"/>
    </location>
</feature>
<dbReference type="Proteomes" id="UP000324351">
    <property type="component" value="Unassembled WGS sequence"/>
</dbReference>
<comment type="caution">
    <text evidence="2">The sequence shown here is derived from an EMBL/GenBank/DDBJ whole genome shotgun (WGS) entry which is preliminary data.</text>
</comment>
<evidence type="ECO:0008006" key="4">
    <source>
        <dbReference type="Google" id="ProtNLM"/>
    </source>
</evidence>
<gene>
    <name evidence="2" type="ORF">F0U47_18075</name>
</gene>
<feature type="transmembrane region" description="Helical" evidence="1">
    <location>
        <begin position="78"/>
        <end position="99"/>
    </location>
</feature>
<accession>A0A5B1LYD5</accession>
<sequence>MIGALVEAHGIGGAEDLPISLGLAVSGAVAALVVSFTVLVVAWRTPRYATGLDDEADPEVAEDLEDPEEPVRERPSPWIVVLRTLGLVGFVFTALTAVLGEDLLTNPFFGIIYVWLWVGMVFASLLFGPVWRAISPMRTINAALARVAGSDPERGVVDYPSWLGYWPAAIALYSFVWMELVSRTPTDLGTVRLWCALYVAAMLIGGAVFGSRFYENADPFEVYSTLVGSLSIWGRNEEGGVALRSPLAGAATIPSRPGLVAVVAVLFGSTAFDSFSGSSYWLRTIQQASVTGFTLDNLGLLAFCVGAGLIFATGAVLTSVGPGVRRTELPRRLAHSIVPIVAGYIVAHYLTLLIDVGTQTLALASDPLGKGWNIFFTAAVEPTYWFSYHPSVLATIKVMAVVIGHVAAAVLAHDRAIALLPRRHQITGQLPLLAAMVAFTAGGLYLLFTA</sequence>
<reference evidence="2 3" key="1">
    <citation type="submission" date="2019-09" db="EMBL/GenBank/DDBJ databases">
        <title>Nocardioides panacisoli sp. nov., isolated from the soil of a ginseng field.</title>
        <authorList>
            <person name="Cho C."/>
        </authorList>
    </citation>
    <scope>NUCLEOTIDE SEQUENCE [LARGE SCALE GENOMIC DNA]</scope>
    <source>
        <strain evidence="2 3">BN140041</strain>
    </source>
</reference>
<keyword evidence="1" id="KW-1133">Transmembrane helix</keyword>
<organism evidence="2 3">
    <name type="scientific">Nocardioides antri</name>
    <dbReference type="NCBI Taxonomy" id="2607659"/>
    <lineage>
        <taxon>Bacteria</taxon>
        <taxon>Bacillati</taxon>
        <taxon>Actinomycetota</taxon>
        <taxon>Actinomycetes</taxon>
        <taxon>Propionibacteriales</taxon>
        <taxon>Nocardioidaceae</taxon>
        <taxon>Nocardioides</taxon>
    </lineage>
</organism>
<feature type="transmembrane region" description="Helical" evidence="1">
    <location>
        <begin position="193"/>
        <end position="214"/>
    </location>
</feature>
<reference evidence="2 3" key="2">
    <citation type="submission" date="2019-09" db="EMBL/GenBank/DDBJ databases">
        <authorList>
            <person name="Jin C."/>
        </authorList>
    </citation>
    <scope>NUCLEOTIDE SEQUENCE [LARGE SCALE GENOMIC DNA]</scope>
    <source>
        <strain evidence="2 3">BN140041</strain>
    </source>
</reference>
<feature type="transmembrane region" description="Helical" evidence="1">
    <location>
        <begin position="333"/>
        <end position="354"/>
    </location>
</feature>
<name>A0A5B1LYD5_9ACTN</name>
<keyword evidence="3" id="KW-1185">Reference proteome</keyword>
<evidence type="ECO:0000313" key="2">
    <source>
        <dbReference type="EMBL" id="KAA1425692.1"/>
    </source>
</evidence>
<feature type="transmembrane region" description="Helical" evidence="1">
    <location>
        <begin position="298"/>
        <end position="321"/>
    </location>
</feature>
<evidence type="ECO:0000313" key="3">
    <source>
        <dbReference type="Proteomes" id="UP000324351"/>
    </source>
</evidence>
<evidence type="ECO:0000256" key="1">
    <source>
        <dbReference type="SAM" id="Phobius"/>
    </source>
</evidence>